<evidence type="ECO:0000313" key="4">
    <source>
        <dbReference type="EMBL" id="CAG5086169.1"/>
    </source>
</evidence>
<proteinExistence type="predicted"/>
<feature type="signal peptide" evidence="2">
    <location>
        <begin position="1"/>
        <end position="21"/>
    </location>
</feature>
<feature type="domain" description="Secretion system C-terminal sorting" evidence="3">
    <location>
        <begin position="369"/>
        <end position="440"/>
    </location>
</feature>
<name>A0A916JPZ3_9FLAO</name>
<dbReference type="EMBL" id="OU015584">
    <property type="protein sequence ID" value="CAG5086169.1"/>
    <property type="molecule type" value="Genomic_DNA"/>
</dbReference>
<dbReference type="AlphaFoldDB" id="A0A916JPZ3"/>
<keyword evidence="5" id="KW-1185">Reference proteome</keyword>
<evidence type="ECO:0000259" key="3">
    <source>
        <dbReference type="Pfam" id="PF18962"/>
    </source>
</evidence>
<organism evidence="4 5">
    <name type="scientific">Parvicella tangerina</name>
    <dbReference type="NCBI Taxonomy" id="2829795"/>
    <lineage>
        <taxon>Bacteria</taxon>
        <taxon>Pseudomonadati</taxon>
        <taxon>Bacteroidota</taxon>
        <taxon>Flavobacteriia</taxon>
        <taxon>Flavobacteriales</taxon>
        <taxon>Parvicellaceae</taxon>
        <taxon>Parvicella</taxon>
    </lineage>
</organism>
<dbReference type="InterPro" id="IPR026444">
    <property type="entry name" value="Secre_tail"/>
</dbReference>
<keyword evidence="1 2" id="KW-0732">Signal</keyword>
<dbReference type="RefSeq" id="WP_258543223.1">
    <property type="nucleotide sequence ID" value="NZ_OU015584.1"/>
</dbReference>
<dbReference type="Proteomes" id="UP000683507">
    <property type="component" value="Chromosome"/>
</dbReference>
<accession>A0A916JPZ3</accession>
<evidence type="ECO:0000313" key="5">
    <source>
        <dbReference type="Proteomes" id="UP000683507"/>
    </source>
</evidence>
<sequence>MKMVRFIQILFFLGLALVNWAQNNAVVIDDNAYIVINGGVNGTEAVLVVDQPHQNGIITTGSGGNIITQGEFDYVKWNIGTSTGAYTVPFTADANNAKIPLTVNITGAGTGAGYIAFSSWDVSPAGFDNTPWPSQVTHMAGANGNPDVSDYVVDRFWVIDVNDPLGTGETYSAIPSPTINFTYNTGYAPEMGGGNLLTEGLLGGQHFDPVGENWHGSGAGVGTATGIWGADNASGLVSGVTPPAGEWYRTWTLSDYSSPLPVELTYFDLKCEEEGVVVFWETVSEVNASHFEIHKSSNGVDYELIGTVQAMGNSSNPVTYSYTDQYSSAANMAYRLTEVDNNGSRRVLSSSMVSGCVSDATFEAYGTLNGDVVITLNSSFKDDYDVMLFDALGKQVSASQNISVVKGFNQFELSYNHLAFGTYLLQVVNDRESFTKKITIR</sequence>
<dbReference type="NCBIfam" id="TIGR04183">
    <property type="entry name" value="Por_Secre_tail"/>
    <property type="match status" value="1"/>
</dbReference>
<protein>
    <recommendedName>
        <fullName evidence="3">Secretion system C-terminal sorting domain-containing protein</fullName>
    </recommendedName>
</protein>
<evidence type="ECO:0000256" key="1">
    <source>
        <dbReference type="ARBA" id="ARBA00022729"/>
    </source>
</evidence>
<evidence type="ECO:0000256" key="2">
    <source>
        <dbReference type="SAM" id="SignalP"/>
    </source>
</evidence>
<dbReference type="Pfam" id="PF18962">
    <property type="entry name" value="Por_Secre_tail"/>
    <property type="match status" value="1"/>
</dbReference>
<dbReference type="KEGG" id="ptan:CRYO30217_03031"/>
<gene>
    <name evidence="4" type="ORF">CRYO30217_03031</name>
</gene>
<feature type="chain" id="PRO_5037295584" description="Secretion system C-terminal sorting domain-containing protein" evidence="2">
    <location>
        <begin position="22"/>
        <end position="441"/>
    </location>
</feature>
<reference evidence="4" key="1">
    <citation type="submission" date="2021-04" db="EMBL/GenBank/DDBJ databases">
        <authorList>
            <person name="Rodrigo-Torres L."/>
            <person name="Arahal R. D."/>
            <person name="Lucena T."/>
        </authorList>
    </citation>
    <scope>NUCLEOTIDE SEQUENCE</scope>
    <source>
        <strain evidence="4">AS29M-1</strain>
    </source>
</reference>